<dbReference type="RefSeq" id="WP_115218733.1">
    <property type="nucleotide sequence ID" value="NZ_UHIA01000004.1"/>
</dbReference>
<evidence type="ECO:0000313" key="6">
    <source>
        <dbReference type="Proteomes" id="UP000254575"/>
    </source>
</evidence>
<gene>
    <name evidence="5" type="ORF">NCTC10717_01569</name>
</gene>
<proteinExistence type="predicted"/>
<dbReference type="SMART" id="SM00530">
    <property type="entry name" value="HTH_XRE"/>
    <property type="match status" value="1"/>
</dbReference>
<dbReference type="CDD" id="cd00093">
    <property type="entry name" value="HTH_XRE"/>
    <property type="match status" value="1"/>
</dbReference>
<dbReference type="OrthoDB" id="9791537at2"/>
<dbReference type="Pfam" id="PF00717">
    <property type="entry name" value="Peptidase_S24"/>
    <property type="match status" value="1"/>
</dbReference>
<dbReference type="PANTHER" id="PTHR40661">
    <property type="match status" value="1"/>
</dbReference>
<dbReference type="Gene3D" id="1.10.260.40">
    <property type="entry name" value="lambda repressor-like DNA-binding domains"/>
    <property type="match status" value="1"/>
</dbReference>
<evidence type="ECO:0000256" key="3">
    <source>
        <dbReference type="ARBA" id="ARBA00023163"/>
    </source>
</evidence>
<dbReference type="Pfam" id="PF01381">
    <property type="entry name" value="HTH_3"/>
    <property type="match status" value="1"/>
</dbReference>
<keyword evidence="3" id="KW-0804">Transcription</keyword>
<evidence type="ECO:0000256" key="2">
    <source>
        <dbReference type="ARBA" id="ARBA00023125"/>
    </source>
</evidence>
<sequence>MVNLQAFDKEIDIDKVSERLLSERQRLGLSQSDVADRLNVDYKTVARLEKGTELGVSKLSGLAQLGFDIAYILSGNRYQNKEQPKDIDDDYAFIPLYDIDVSAGGGSFFDSERIKTRLSFTRYSLKQQGLSPEHLACVRCRGDSMLPTIAERDTIMIDLRRKAVDGGIFVFRHEDSLFVKRLIREKGGIRVISDNQIYPEWFIEPEDNYEIIGKKVWQARWDR</sequence>
<dbReference type="Proteomes" id="UP000254575">
    <property type="component" value="Unassembled WGS sequence"/>
</dbReference>
<reference evidence="5 6" key="1">
    <citation type="submission" date="2018-06" db="EMBL/GenBank/DDBJ databases">
        <authorList>
            <consortium name="Pathogen Informatics"/>
            <person name="Doyle S."/>
        </authorList>
    </citation>
    <scope>NUCLEOTIDE SEQUENCE [LARGE SCALE GENOMIC DNA]</scope>
    <source>
        <strain evidence="5 6">NCTC10717</strain>
    </source>
</reference>
<dbReference type="AlphaFoldDB" id="A0A380N1B1"/>
<dbReference type="InterPro" id="IPR036286">
    <property type="entry name" value="LexA/Signal_pep-like_sf"/>
</dbReference>
<evidence type="ECO:0000313" key="5">
    <source>
        <dbReference type="EMBL" id="SUO97681.1"/>
    </source>
</evidence>
<dbReference type="InterPro" id="IPR010982">
    <property type="entry name" value="Lambda_DNA-bd_dom_sf"/>
</dbReference>
<feature type="domain" description="HTH cro/C1-type" evidence="4">
    <location>
        <begin position="20"/>
        <end position="72"/>
    </location>
</feature>
<protein>
    <submittedName>
        <fullName evidence="5">Uncharacterized HTH-type transcriptional regulator HI_1476</fullName>
    </submittedName>
</protein>
<dbReference type="EMBL" id="UHIA01000004">
    <property type="protein sequence ID" value="SUO97681.1"/>
    <property type="molecule type" value="Genomic_DNA"/>
</dbReference>
<keyword evidence="1" id="KW-0805">Transcription regulation</keyword>
<dbReference type="GO" id="GO:0003677">
    <property type="term" value="F:DNA binding"/>
    <property type="evidence" value="ECO:0007669"/>
    <property type="project" value="UniProtKB-KW"/>
</dbReference>
<name>A0A380N1B1_9GAMM</name>
<dbReference type="InterPro" id="IPR015927">
    <property type="entry name" value="Peptidase_S24_S26A/B/C"/>
</dbReference>
<dbReference type="InterPro" id="IPR001387">
    <property type="entry name" value="Cro/C1-type_HTH"/>
</dbReference>
<organism evidence="5 6">
    <name type="scientific">Suttonella indologenes</name>
    <dbReference type="NCBI Taxonomy" id="13276"/>
    <lineage>
        <taxon>Bacteria</taxon>
        <taxon>Pseudomonadati</taxon>
        <taxon>Pseudomonadota</taxon>
        <taxon>Gammaproteobacteria</taxon>
        <taxon>Cardiobacteriales</taxon>
        <taxon>Cardiobacteriaceae</taxon>
        <taxon>Suttonella</taxon>
    </lineage>
</organism>
<dbReference type="CDD" id="cd06529">
    <property type="entry name" value="S24_LexA-like"/>
    <property type="match status" value="1"/>
</dbReference>
<accession>A0A380N1B1</accession>
<keyword evidence="6" id="KW-1185">Reference proteome</keyword>
<evidence type="ECO:0000256" key="1">
    <source>
        <dbReference type="ARBA" id="ARBA00023015"/>
    </source>
</evidence>
<dbReference type="SUPFAM" id="SSF47413">
    <property type="entry name" value="lambda repressor-like DNA-binding domains"/>
    <property type="match status" value="1"/>
</dbReference>
<dbReference type="Gene3D" id="2.10.109.10">
    <property type="entry name" value="Umud Fragment, subunit A"/>
    <property type="match status" value="1"/>
</dbReference>
<keyword evidence="2" id="KW-0238">DNA-binding</keyword>
<dbReference type="PROSITE" id="PS50943">
    <property type="entry name" value="HTH_CROC1"/>
    <property type="match status" value="1"/>
</dbReference>
<dbReference type="SUPFAM" id="SSF51306">
    <property type="entry name" value="LexA/Signal peptidase"/>
    <property type="match status" value="1"/>
</dbReference>
<dbReference type="InterPro" id="IPR039418">
    <property type="entry name" value="LexA-like"/>
</dbReference>
<evidence type="ECO:0000259" key="4">
    <source>
        <dbReference type="PROSITE" id="PS50943"/>
    </source>
</evidence>
<dbReference type="PANTHER" id="PTHR40661:SF3">
    <property type="entry name" value="FELS-1 PROPHAGE TRANSCRIPTIONAL REGULATOR"/>
    <property type="match status" value="1"/>
</dbReference>